<name>A0A9X2STY7_9BACE</name>
<evidence type="ECO:0000313" key="1">
    <source>
        <dbReference type="EMBL" id="MCR6506371.1"/>
    </source>
</evidence>
<organism evidence="1 2">
    <name type="scientific">Bacteroides muris</name>
    <name type="common">ex Fokt et al. 2023</name>
    <dbReference type="NCBI Taxonomy" id="2937417"/>
    <lineage>
        <taxon>Bacteria</taxon>
        <taxon>Pseudomonadati</taxon>
        <taxon>Bacteroidota</taxon>
        <taxon>Bacteroidia</taxon>
        <taxon>Bacteroidales</taxon>
        <taxon>Bacteroidaceae</taxon>
        <taxon>Bacteroides</taxon>
    </lineage>
</organism>
<dbReference type="EMBL" id="JAMZED010000080">
    <property type="protein sequence ID" value="MCR6506371.1"/>
    <property type="molecule type" value="Genomic_DNA"/>
</dbReference>
<accession>A0A9X2STY7</accession>
<gene>
    <name evidence="1" type="ORF">M1B79_17335</name>
</gene>
<dbReference type="RefSeq" id="WP_257932541.1">
    <property type="nucleotide sequence ID" value="NZ_JAMZED010000080.1"/>
</dbReference>
<reference evidence="1" key="2">
    <citation type="submission" date="2022-04" db="EMBL/GenBank/DDBJ databases">
        <authorList>
            <person name="Fokt H."/>
            <person name="Baines J."/>
        </authorList>
    </citation>
    <scope>NUCLEOTIDE SEQUENCE</scope>
    <source>
        <strain evidence="1">KH365_2</strain>
    </source>
</reference>
<comment type="caution">
    <text evidence="1">The sequence shown here is derived from an EMBL/GenBank/DDBJ whole genome shotgun (WGS) entry which is preliminary data.</text>
</comment>
<evidence type="ECO:0000313" key="2">
    <source>
        <dbReference type="Proteomes" id="UP001143192"/>
    </source>
</evidence>
<sequence>MFLEEETLSEALSFAKCKDLPKKFNPELGLTWILAIALIKKKNLMNAYAIVEQRADGLIQYKKTFGRLSPIDGLISIHPYMYVDEEALGIAMKANRRTIAMHYPGYADEIIDSDDEKFKVYQLQYAMDMQKLNMNQEKPRFGRSVVDEAEEAANPVVEEVLKENEAVATVEGEGECIIEVEDAKTAFRPKRGRKAKTEE</sequence>
<dbReference type="Proteomes" id="UP001143192">
    <property type="component" value="Unassembled WGS sequence"/>
</dbReference>
<reference evidence="1" key="1">
    <citation type="journal article" date="2022" name="Arch. Microbiol.">
        <title>Bacteroides muris sp. nov. isolated from the cecum of wild-derived house mice.</title>
        <authorList>
            <person name="Fokt H."/>
            <person name="Unni R."/>
            <person name="Repnik U."/>
            <person name="Schmitz R.A."/>
            <person name="Bramkamp M."/>
            <person name="Baines J.F."/>
            <person name="Unterweger D."/>
        </authorList>
    </citation>
    <scope>NUCLEOTIDE SEQUENCE</scope>
    <source>
        <strain evidence="1">KH365_2</strain>
    </source>
</reference>
<keyword evidence="2" id="KW-1185">Reference proteome</keyword>
<proteinExistence type="predicted"/>
<protein>
    <submittedName>
        <fullName evidence="1">Uncharacterized protein</fullName>
    </submittedName>
</protein>
<dbReference type="AlphaFoldDB" id="A0A9X2STY7"/>